<keyword evidence="1" id="KW-0479">Metal-binding</keyword>
<evidence type="ECO:0000256" key="5">
    <source>
        <dbReference type="SAM" id="MobiDB-lite"/>
    </source>
</evidence>
<keyword evidence="2 4" id="KW-0863">Zinc-finger</keyword>
<organism evidence="7 8">
    <name type="scientific">Tilletia walkeri</name>
    <dbReference type="NCBI Taxonomy" id="117179"/>
    <lineage>
        <taxon>Eukaryota</taxon>
        <taxon>Fungi</taxon>
        <taxon>Dikarya</taxon>
        <taxon>Basidiomycota</taxon>
        <taxon>Ustilaginomycotina</taxon>
        <taxon>Exobasidiomycetes</taxon>
        <taxon>Tilletiales</taxon>
        <taxon>Tilletiaceae</taxon>
        <taxon>Tilletia</taxon>
    </lineage>
</organism>
<comment type="caution">
    <text evidence="7">The sequence shown here is derived from an EMBL/GenBank/DDBJ whole genome shotgun (WGS) entry which is preliminary data.</text>
</comment>
<gene>
    <name evidence="7" type="ORF">A4X09_0g1026</name>
</gene>
<feature type="compositionally biased region" description="Low complexity" evidence="5">
    <location>
        <begin position="87"/>
        <end position="97"/>
    </location>
</feature>
<dbReference type="GO" id="GO:0005739">
    <property type="term" value="C:mitochondrion"/>
    <property type="evidence" value="ECO:0007669"/>
    <property type="project" value="TreeGrafter"/>
</dbReference>
<accession>A0A8X7T731</accession>
<dbReference type="Pfam" id="PF05180">
    <property type="entry name" value="zf-DNL"/>
    <property type="match status" value="1"/>
</dbReference>
<reference evidence="7" key="1">
    <citation type="submission" date="2016-04" db="EMBL/GenBank/DDBJ databases">
        <authorList>
            <person name="Nguyen H.D."/>
            <person name="Samba Siva P."/>
            <person name="Cullis J."/>
            <person name="Levesque C.A."/>
            <person name="Hambleton S."/>
        </authorList>
    </citation>
    <scope>NUCLEOTIDE SEQUENCE</scope>
    <source>
        <strain evidence="7">DAOMC 236422</strain>
    </source>
</reference>
<dbReference type="GO" id="GO:0050821">
    <property type="term" value="P:protein stabilization"/>
    <property type="evidence" value="ECO:0007669"/>
    <property type="project" value="TreeGrafter"/>
</dbReference>
<reference evidence="7" key="2">
    <citation type="journal article" date="2019" name="IMA Fungus">
        <title>Genome sequencing and comparison of five Tilletia species to identify candidate genes for the detection of regulated species infecting wheat.</title>
        <authorList>
            <person name="Nguyen H.D.T."/>
            <person name="Sultana T."/>
            <person name="Kesanakurti P."/>
            <person name="Hambleton S."/>
        </authorList>
    </citation>
    <scope>NUCLEOTIDE SEQUENCE</scope>
    <source>
        <strain evidence="7">DAOMC 236422</strain>
    </source>
</reference>
<dbReference type="GO" id="GO:0051087">
    <property type="term" value="F:protein-folding chaperone binding"/>
    <property type="evidence" value="ECO:0007669"/>
    <property type="project" value="TreeGrafter"/>
</dbReference>
<dbReference type="AlphaFoldDB" id="A0A8X7T731"/>
<name>A0A8X7T731_9BASI</name>
<dbReference type="PANTHER" id="PTHR20922">
    <property type="entry name" value="DNL-TYPE ZINC FINGER PROTEIN"/>
    <property type="match status" value="1"/>
</dbReference>
<evidence type="ECO:0000256" key="4">
    <source>
        <dbReference type="PROSITE-ProRule" id="PRU00834"/>
    </source>
</evidence>
<sequence>MSRLASFEGLRVLRQVAAQAHKASSSGYAAASSRTFSRLPGQCTGTHPLASLHKANSPYKPRYFSYAAISRREAAQDSAPAPPATTSDKSSSPGSSSQPIGEIKPRLSLTFTCTVTDCGHRSTHEFSKQAYTRGIVLVKCPGCNNRHLIADHLGWFTETAGEPRTVEEMVRAKGGEVKRGFKYSDGQGGHAIEIEPDEGSDSGSSSPPDSR</sequence>
<feature type="region of interest" description="Disordered" evidence="5">
    <location>
        <begin position="74"/>
        <end position="102"/>
    </location>
</feature>
<dbReference type="GO" id="GO:0030150">
    <property type="term" value="P:protein import into mitochondrial matrix"/>
    <property type="evidence" value="ECO:0007669"/>
    <property type="project" value="TreeGrafter"/>
</dbReference>
<keyword evidence="8" id="KW-1185">Reference proteome</keyword>
<protein>
    <recommendedName>
        <fullName evidence="6">DNL-type domain-containing protein</fullName>
    </recommendedName>
</protein>
<dbReference type="GO" id="GO:0008270">
    <property type="term" value="F:zinc ion binding"/>
    <property type="evidence" value="ECO:0007669"/>
    <property type="project" value="UniProtKB-KW"/>
</dbReference>
<evidence type="ECO:0000256" key="1">
    <source>
        <dbReference type="ARBA" id="ARBA00022723"/>
    </source>
</evidence>
<evidence type="ECO:0000313" key="8">
    <source>
        <dbReference type="Proteomes" id="UP000078113"/>
    </source>
</evidence>
<dbReference type="PANTHER" id="PTHR20922:SF13">
    <property type="entry name" value="DNL-TYPE ZINC FINGER PROTEIN"/>
    <property type="match status" value="1"/>
</dbReference>
<evidence type="ECO:0000256" key="3">
    <source>
        <dbReference type="ARBA" id="ARBA00022833"/>
    </source>
</evidence>
<feature type="domain" description="DNL-type" evidence="6">
    <location>
        <begin position="104"/>
        <end position="208"/>
    </location>
</feature>
<feature type="compositionally biased region" description="Low complexity" evidence="5">
    <location>
        <begin position="201"/>
        <end position="211"/>
    </location>
</feature>
<dbReference type="Proteomes" id="UP000078113">
    <property type="component" value="Unassembled WGS sequence"/>
</dbReference>
<dbReference type="EMBL" id="LWDG02000021">
    <property type="protein sequence ID" value="KAE8271347.1"/>
    <property type="molecule type" value="Genomic_DNA"/>
</dbReference>
<keyword evidence="3" id="KW-0862">Zinc</keyword>
<dbReference type="PROSITE" id="PS51501">
    <property type="entry name" value="ZF_DNL"/>
    <property type="match status" value="1"/>
</dbReference>
<dbReference type="GO" id="GO:0006457">
    <property type="term" value="P:protein folding"/>
    <property type="evidence" value="ECO:0007669"/>
    <property type="project" value="TreeGrafter"/>
</dbReference>
<evidence type="ECO:0000259" key="6">
    <source>
        <dbReference type="PROSITE" id="PS51501"/>
    </source>
</evidence>
<feature type="region of interest" description="Disordered" evidence="5">
    <location>
        <begin position="179"/>
        <end position="211"/>
    </location>
</feature>
<dbReference type="InterPro" id="IPR007853">
    <property type="entry name" value="Znf_DNL-typ"/>
</dbReference>
<dbReference type="InterPro" id="IPR024158">
    <property type="entry name" value="Mt_import_TIM15"/>
</dbReference>
<evidence type="ECO:0000313" key="7">
    <source>
        <dbReference type="EMBL" id="KAE8271347.1"/>
    </source>
</evidence>
<proteinExistence type="predicted"/>
<evidence type="ECO:0000256" key="2">
    <source>
        <dbReference type="ARBA" id="ARBA00022771"/>
    </source>
</evidence>